<feature type="domain" description="ABC3 transporter permease C-terminal" evidence="8">
    <location>
        <begin position="686"/>
        <end position="799"/>
    </location>
</feature>
<evidence type="ECO:0000256" key="2">
    <source>
        <dbReference type="ARBA" id="ARBA00022475"/>
    </source>
</evidence>
<evidence type="ECO:0000259" key="9">
    <source>
        <dbReference type="Pfam" id="PF12704"/>
    </source>
</evidence>
<evidence type="ECO:0000313" key="10">
    <source>
        <dbReference type="EMBL" id="MBM0106528.1"/>
    </source>
</evidence>
<dbReference type="PANTHER" id="PTHR30572:SF4">
    <property type="entry name" value="ABC TRANSPORTER PERMEASE YTRF"/>
    <property type="match status" value="1"/>
</dbReference>
<protein>
    <submittedName>
        <fullName evidence="10">ABC transporter permease</fullName>
    </submittedName>
</protein>
<feature type="transmembrane region" description="Helical" evidence="7">
    <location>
        <begin position="270"/>
        <end position="294"/>
    </location>
</feature>
<dbReference type="EMBL" id="JAEVLS010000004">
    <property type="protein sequence ID" value="MBM0106528.1"/>
    <property type="molecule type" value="Genomic_DNA"/>
</dbReference>
<evidence type="ECO:0000256" key="7">
    <source>
        <dbReference type="SAM" id="Phobius"/>
    </source>
</evidence>
<dbReference type="InterPro" id="IPR050250">
    <property type="entry name" value="Macrolide_Exporter_MacB"/>
</dbReference>
<feature type="transmembrane region" description="Helical" evidence="7">
    <location>
        <begin position="682"/>
        <end position="707"/>
    </location>
</feature>
<organism evidence="10 11">
    <name type="scientific">Steroidobacter gossypii</name>
    <dbReference type="NCBI Taxonomy" id="2805490"/>
    <lineage>
        <taxon>Bacteria</taxon>
        <taxon>Pseudomonadati</taxon>
        <taxon>Pseudomonadota</taxon>
        <taxon>Gammaproteobacteria</taxon>
        <taxon>Steroidobacterales</taxon>
        <taxon>Steroidobacteraceae</taxon>
        <taxon>Steroidobacter</taxon>
    </lineage>
</organism>
<evidence type="ECO:0000256" key="6">
    <source>
        <dbReference type="ARBA" id="ARBA00038076"/>
    </source>
</evidence>
<evidence type="ECO:0000256" key="1">
    <source>
        <dbReference type="ARBA" id="ARBA00004651"/>
    </source>
</evidence>
<dbReference type="InterPro" id="IPR025857">
    <property type="entry name" value="MacB_PCD"/>
</dbReference>
<feature type="domain" description="ABC3 transporter permease C-terminal" evidence="8">
    <location>
        <begin position="276"/>
        <end position="397"/>
    </location>
</feature>
<comment type="similarity">
    <text evidence="6">Belongs to the ABC-4 integral membrane protein family.</text>
</comment>
<feature type="transmembrane region" description="Helical" evidence="7">
    <location>
        <begin position="315"/>
        <end position="340"/>
    </location>
</feature>
<feature type="transmembrane region" description="Helical" evidence="7">
    <location>
        <begin position="772"/>
        <end position="795"/>
    </location>
</feature>
<accession>A0ABS1WZZ3</accession>
<evidence type="ECO:0000256" key="3">
    <source>
        <dbReference type="ARBA" id="ARBA00022692"/>
    </source>
</evidence>
<dbReference type="PANTHER" id="PTHR30572">
    <property type="entry name" value="MEMBRANE COMPONENT OF TRANSPORTER-RELATED"/>
    <property type="match status" value="1"/>
</dbReference>
<reference evidence="10 11" key="1">
    <citation type="journal article" date="2021" name="Int. J. Syst. Evol. Microbiol.">
        <title>Steroidobacter gossypii sp. nov., isolated from soil of cotton cropping field.</title>
        <authorList>
            <person name="Huang R."/>
            <person name="Yang S."/>
            <person name="Zhen C."/>
            <person name="Liu W."/>
        </authorList>
    </citation>
    <scope>NUCLEOTIDE SEQUENCE [LARGE SCALE GENOMIC DNA]</scope>
    <source>
        <strain evidence="10 11">S1-65</strain>
    </source>
</reference>
<feature type="transmembrane region" description="Helical" evidence="7">
    <location>
        <begin position="727"/>
        <end position="752"/>
    </location>
</feature>
<proteinExistence type="inferred from homology"/>
<dbReference type="Proteomes" id="UP000661077">
    <property type="component" value="Unassembled WGS sequence"/>
</dbReference>
<comment type="subcellular location">
    <subcellularLocation>
        <location evidence="1">Cell membrane</location>
        <topology evidence="1">Multi-pass membrane protein</topology>
    </subcellularLocation>
</comment>
<gene>
    <name evidence="10" type="ORF">JM946_17505</name>
</gene>
<keyword evidence="2" id="KW-1003">Cell membrane</keyword>
<sequence length="806" mass="87228">MQPVFQEMRHALQKLRKDLGFTALAVLTLGLGLGATLYMFTFVKAYLLSSLPFPDAERIVHVEQVNTRRGDDGIAITQRDFVEFGRVQQSFVELAAFHIANVGLADDELPTRLAGAYISPSAFDAIQSGARMGRVLSPADAQPGAPPVIVIGNDIWRNRYNSDPQVLGKTIRVNGVPTSIVGVMPEGFEFPFNQSIWMPLQIDMTQPAGPDSPRLQVFGRLKPGVTLEQAAAEFANISKSLGEMYEENKNLTTVIKPFEDAYISKSARTVVGAMFAAVLFVLLIACANVANLILVRTAARQKEIAVRAALGANRWRIVTHVLTESVLLATLGALMAAFLAERGLDITNRALIAADKERPFWVDLSIDWKVLVFAAAAAILTGVIAGLVPALSATRTDVIQYLKDGAKDTGMSASKISRAMVIVEVGLSCILLVCSGLMIRSVVNLQNVDLGIDNTQMLTGRISLLETKYPDPASQLRFFENLVDRLEADPGVVAASAAWSYPGIDGRLTPYRTRAMAGAEPDDLPPTNYAGVMSNYLDVVGLKLVRGRWFDSRDRADSAPVAVIDQGFAERAFPNVDPIGQEILLGGRGNTNAQWLTIVGVSSRVLLDQANDPYHPAVFVPLSQAPSRFMTVAVRTVGEPINFAQRLRETVSALDPDTPVYWVRTLDDWIWVANFTPRLVSILFGIFALIALILSAVGVYGVLAYSVTQRTLEIGVRRAVGASGSRIINLIVGQGMLQLSLGLGVGLLLAMLFSRFLSSMLHGVSAFDPFTLGSVVVVLIAVGLFASLMPALRAIRVDPVKALRSE</sequence>
<keyword evidence="11" id="KW-1185">Reference proteome</keyword>
<dbReference type="RefSeq" id="WP_203168650.1">
    <property type="nucleotide sequence ID" value="NZ_JAEVLS010000004.1"/>
</dbReference>
<comment type="caution">
    <text evidence="10">The sequence shown here is derived from an EMBL/GenBank/DDBJ whole genome shotgun (WGS) entry which is preliminary data.</text>
</comment>
<evidence type="ECO:0000256" key="5">
    <source>
        <dbReference type="ARBA" id="ARBA00023136"/>
    </source>
</evidence>
<feature type="transmembrane region" description="Helical" evidence="7">
    <location>
        <begin position="21"/>
        <end position="43"/>
    </location>
</feature>
<dbReference type="InterPro" id="IPR003838">
    <property type="entry name" value="ABC3_permease_C"/>
</dbReference>
<feature type="transmembrane region" description="Helical" evidence="7">
    <location>
        <begin position="419"/>
        <end position="439"/>
    </location>
</feature>
<dbReference type="NCBIfam" id="TIGR03434">
    <property type="entry name" value="ADOP"/>
    <property type="match status" value="1"/>
</dbReference>
<keyword evidence="5 7" id="KW-0472">Membrane</keyword>
<dbReference type="Pfam" id="PF02687">
    <property type="entry name" value="FtsX"/>
    <property type="match status" value="2"/>
</dbReference>
<dbReference type="Pfam" id="PF12704">
    <property type="entry name" value="MacB_PCD"/>
    <property type="match status" value="2"/>
</dbReference>
<evidence type="ECO:0000259" key="8">
    <source>
        <dbReference type="Pfam" id="PF02687"/>
    </source>
</evidence>
<keyword evidence="3 7" id="KW-0812">Transmembrane</keyword>
<keyword evidence="4 7" id="KW-1133">Transmembrane helix</keyword>
<dbReference type="InterPro" id="IPR017800">
    <property type="entry name" value="ADOP"/>
</dbReference>
<evidence type="ECO:0000256" key="4">
    <source>
        <dbReference type="ARBA" id="ARBA00022989"/>
    </source>
</evidence>
<evidence type="ECO:0000313" key="11">
    <source>
        <dbReference type="Proteomes" id="UP000661077"/>
    </source>
</evidence>
<feature type="transmembrane region" description="Helical" evidence="7">
    <location>
        <begin position="370"/>
        <end position="393"/>
    </location>
</feature>
<feature type="domain" description="MacB-like periplasmic core" evidence="9">
    <location>
        <begin position="22"/>
        <end position="236"/>
    </location>
</feature>
<name>A0ABS1WZZ3_9GAMM</name>
<feature type="domain" description="MacB-like periplasmic core" evidence="9">
    <location>
        <begin position="477"/>
        <end position="640"/>
    </location>
</feature>